<dbReference type="RefSeq" id="WP_252742134.1">
    <property type="nucleotide sequence ID" value="NZ_JAMXIB010000012.1"/>
</dbReference>
<organism evidence="2 3">
    <name type="scientific">Robiginitalea marina</name>
    <dbReference type="NCBI Taxonomy" id="2954105"/>
    <lineage>
        <taxon>Bacteria</taxon>
        <taxon>Pseudomonadati</taxon>
        <taxon>Bacteroidota</taxon>
        <taxon>Flavobacteriia</taxon>
        <taxon>Flavobacteriales</taxon>
        <taxon>Flavobacteriaceae</taxon>
        <taxon>Robiginitalea</taxon>
    </lineage>
</organism>
<dbReference type="EMBL" id="JAMXIB010000012">
    <property type="protein sequence ID" value="MCO5725763.1"/>
    <property type="molecule type" value="Genomic_DNA"/>
</dbReference>
<gene>
    <name evidence="2" type="ORF">NG653_12920</name>
</gene>
<proteinExistence type="predicted"/>
<keyword evidence="3" id="KW-1185">Reference proteome</keyword>
<evidence type="ECO:0000256" key="1">
    <source>
        <dbReference type="SAM" id="SignalP"/>
    </source>
</evidence>
<protein>
    <recommendedName>
        <fullName evidence="4">DUF4440 domain-containing protein</fullName>
    </recommendedName>
</protein>
<evidence type="ECO:0000313" key="3">
    <source>
        <dbReference type="Proteomes" id="UP001206312"/>
    </source>
</evidence>
<accession>A0ABT1B0E0</accession>
<keyword evidence="1" id="KW-0732">Signal</keyword>
<reference evidence="2 3" key="1">
    <citation type="submission" date="2022-06" db="EMBL/GenBank/DDBJ databases">
        <authorList>
            <person name="Xuan X."/>
        </authorList>
    </citation>
    <scope>NUCLEOTIDE SEQUENCE [LARGE SCALE GENOMIC DNA]</scope>
    <source>
        <strain evidence="2 3">2V75</strain>
    </source>
</reference>
<dbReference type="Proteomes" id="UP001206312">
    <property type="component" value="Unassembled WGS sequence"/>
</dbReference>
<feature type="signal peptide" evidence="1">
    <location>
        <begin position="1"/>
        <end position="21"/>
    </location>
</feature>
<name>A0ABT1B0E0_9FLAO</name>
<evidence type="ECO:0008006" key="4">
    <source>
        <dbReference type="Google" id="ProtNLM"/>
    </source>
</evidence>
<feature type="chain" id="PRO_5046506162" description="DUF4440 domain-containing protein" evidence="1">
    <location>
        <begin position="22"/>
        <end position="169"/>
    </location>
</feature>
<evidence type="ECO:0000313" key="2">
    <source>
        <dbReference type="EMBL" id="MCO5725763.1"/>
    </source>
</evidence>
<sequence>MKKAILFGIALLLGTSLFGQPAGEKYAQDVQSVAAIIDAYYAVVSGSRNDPWQFERDRFLHSKNAVITRLDAHGYAESHALEAEYIPLALAPKGDFYEIELKRSVSRFGNMAQVWSAFEIRTDPDLETNTRGLNSIQLHYEKGRWWIDSWTCEMASENNPVVTDFLKAE</sequence>
<comment type="caution">
    <text evidence="2">The sequence shown here is derived from an EMBL/GenBank/DDBJ whole genome shotgun (WGS) entry which is preliminary data.</text>
</comment>